<evidence type="ECO:0000313" key="1">
    <source>
        <dbReference type="EMBL" id="BAB47777.1"/>
    </source>
</evidence>
<dbReference type="HOGENOM" id="CLU_2495722_0_0_5"/>
<proteinExistence type="predicted"/>
<sequence length="86" mass="9432">MLGWVGSDIGELVDDVGVVVGFVTHGRFPVVIFQTFPFDPIRRQIVPISLRRVNGRPTAHPTGPTALSWMTATRFVEGGKSQNRGK</sequence>
<evidence type="ECO:0000313" key="2">
    <source>
        <dbReference type="Proteomes" id="UP000000552"/>
    </source>
</evidence>
<name>Q98NI4_RHILO</name>
<protein>
    <submittedName>
        <fullName evidence="1">Mlr0127 protein</fullName>
    </submittedName>
</protein>
<dbReference type="EMBL" id="BA000012">
    <property type="protein sequence ID" value="BAB47777.1"/>
    <property type="molecule type" value="Genomic_DNA"/>
</dbReference>
<dbReference type="AlphaFoldDB" id="Q98NI4"/>
<dbReference type="KEGG" id="mlo:mlr0127"/>
<dbReference type="Proteomes" id="UP000000552">
    <property type="component" value="Chromosome"/>
</dbReference>
<organism evidence="1 2">
    <name type="scientific">Mesorhizobium japonicum (strain LMG 29417 / CECT 9101 / MAFF 303099)</name>
    <name type="common">Mesorhizobium loti (strain MAFF 303099)</name>
    <dbReference type="NCBI Taxonomy" id="266835"/>
    <lineage>
        <taxon>Bacteria</taxon>
        <taxon>Pseudomonadati</taxon>
        <taxon>Pseudomonadota</taxon>
        <taxon>Alphaproteobacteria</taxon>
        <taxon>Hyphomicrobiales</taxon>
        <taxon>Phyllobacteriaceae</taxon>
        <taxon>Mesorhizobium</taxon>
    </lineage>
</organism>
<accession>Q98NI4</accession>
<reference evidence="1 2" key="1">
    <citation type="journal article" date="2000" name="DNA Res.">
        <title>Complete genome structure of the nitrogen-fixing symbiotic bacterium Mesorhizobium loti.</title>
        <authorList>
            <person name="Kaneko T."/>
            <person name="Nakamura Y."/>
            <person name="Sato S."/>
            <person name="Asamizu E."/>
            <person name="Kato T."/>
            <person name="Sasamoto S."/>
            <person name="Watanabe A."/>
            <person name="Idesawa K."/>
            <person name="Ishikawa A."/>
            <person name="Kawashima K."/>
            <person name="Kimura T."/>
            <person name="Kishida Y."/>
            <person name="Kiyokawa C."/>
            <person name="Kohara M."/>
            <person name="Matsumoto M."/>
            <person name="Matsuno A."/>
            <person name="Mochizuki Y."/>
            <person name="Nakayama S."/>
            <person name="Nakazaki N."/>
            <person name="Shimpo S."/>
            <person name="Sugimoto M."/>
            <person name="Takeuchi C."/>
            <person name="Yamada M."/>
            <person name="Tabata S."/>
        </authorList>
    </citation>
    <scope>NUCLEOTIDE SEQUENCE [LARGE SCALE GENOMIC DNA]</scope>
    <source>
        <strain evidence="2">LMG 29417 / CECT 9101 / MAFF 303099</strain>
    </source>
</reference>
<gene>
    <name evidence="1" type="ordered locus">mlr0127</name>
</gene>